<comment type="caution">
    <text evidence="8">The sequence shown here is derived from an EMBL/GenBank/DDBJ whole genome shotgun (WGS) entry which is preliminary data.</text>
</comment>
<keyword evidence="6 7" id="KW-0472">Membrane</keyword>
<dbReference type="AlphaFoldDB" id="A0A498DS85"/>
<sequence>MEAFIATVVYFFISIVILYIGLVIFEVITTKYKDYEELKNGNVAVALSIAGKVIGISIILAFSIYNSTHIYDSIIWGVVGIVLQMIAYYIMEILTRSFSVEDQLKNNNIAVGIFSMSVSIGLGFVIGASIT</sequence>
<dbReference type="Proteomes" id="UP000270219">
    <property type="component" value="Unassembled WGS sequence"/>
</dbReference>
<evidence type="ECO:0000256" key="5">
    <source>
        <dbReference type="ARBA" id="ARBA00022989"/>
    </source>
</evidence>
<evidence type="ECO:0000256" key="3">
    <source>
        <dbReference type="ARBA" id="ARBA00022475"/>
    </source>
</evidence>
<dbReference type="InterPro" id="IPR007140">
    <property type="entry name" value="DUF350"/>
</dbReference>
<feature type="transmembrane region" description="Helical" evidence="7">
    <location>
        <begin position="41"/>
        <end position="64"/>
    </location>
</feature>
<protein>
    <submittedName>
        <fullName evidence="8">DUF350 domain-containing protein</fullName>
    </submittedName>
</protein>
<evidence type="ECO:0000313" key="8">
    <source>
        <dbReference type="EMBL" id="RLL47857.1"/>
    </source>
</evidence>
<name>A0A498DS85_9BACI</name>
<evidence type="ECO:0000256" key="7">
    <source>
        <dbReference type="SAM" id="Phobius"/>
    </source>
</evidence>
<keyword evidence="3" id="KW-1003">Cell membrane</keyword>
<dbReference type="OrthoDB" id="2678278at2"/>
<comment type="subcellular location">
    <subcellularLocation>
        <location evidence="1">Cell membrane</location>
        <topology evidence="1">Multi-pass membrane protein</topology>
    </subcellularLocation>
</comment>
<evidence type="ECO:0000313" key="9">
    <source>
        <dbReference type="Proteomes" id="UP000270219"/>
    </source>
</evidence>
<proteinExistence type="inferred from homology"/>
<feature type="transmembrane region" description="Helical" evidence="7">
    <location>
        <begin position="111"/>
        <end position="130"/>
    </location>
</feature>
<dbReference type="RefSeq" id="WP_121520454.1">
    <property type="nucleotide sequence ID" value="NZ_RCHR01000001.1"/>
</dbReference>
<organism evidence="8 9">
    <name type="scientific">Oceanobacillus piezotolerans</name>
    <dbReference type="NCBI Taxonomy" id="2448030"/>
    <lineage>
        <taxon>Bacteria</taxon>
        <taxon>Bacillati</taxon>
        <taxon>Bacillota</taxon>
        <taxon>Bacilli</taxon>
        <taxon>Bacillales</taxon>
        <taxon>Bacillaceae</taxon>
        <taxon>Oceanobacillus</taxon>
    </lineage>
</organism>
<feature type="transmembrane region" description="Helical" evidence="7">
    <location>
        <begin position="6"/>
        <end position="29"/>
    </location>
</feature>
<dbReference type="EMBL" id="RCHR01000001">
    <property type="protein sequence ID" value="RLL47857.1"/>
    <property type="molecule type" value="Genomic_DNA"/>
</dbReference>
<dbReference type="Pfam" id="PF03994">
    <property type="entry name" value="DUF350"/>
    <property type="match status" value="1"/>
</dbReference>
<keyword evidence="4 7" id="KW-0812">Transmembrane</keyword>
<evidence type="ECO:0000256" key="1">
    <source>
        <dbReference type="ARBA" id="ARBA00004651"/>
    </source>
</evidence>
<dbReference type="PANTHER" id="PTHR40043">
    <property type="entry name" value="UPF0719 INNER MEMBRANE PROTEIN YJFL"/>
    <property type="match status" value="1"/>
</dbReference>
<evidence type="ECO:0000256" key="6">
    <source>
        <dbReference type="ARBA" id="ARBA00023136"/>
    </source>
</evidence>
<accession>A0A498DS85</accession>
<reference evidence="8 9" key="1">
    <citation type="submission" date="2018-10" db="EMBL/GenBank/DDBJ databases">
        <title>Oceanobacillus sp. YLB-02 draft genome.</title>
        <authorList>
            <person name="Yu L."/>
        </authorList>
    </citation>
    <scope>NUCLEOTIDE SEQUENCE [LARGE SCALE GENOMIC DNA]</scope>
    <source>
        <strain evidence="8 9">YLB-02</strain>
    </source>
</reference>
<dbReference type="PANTHER" id="PTHR40043:SF1">
    <property type="entry name" value="UPF0719 INNER MEMBRANE PROTEIN YJFL"/>
    <property type="match status" value="1"/>
</dbReference>
<dbReference type="GO" id="GO:0005886">
    <property type="term" value="C:plasma membrane"/>
    <property type="evidence" value="ECO:0007669"/>
    <property type="project" value="UniProtKB-SubCell"/>
</dbReference>
<evidence type="ECO:0000256" key="2">
    <source>
        <dbReference type="ARBA" id="ARBA00005779"/>
    </source>
</evidence>
<comment type="similarity">
    <text evidence="2">Belongs to the UPF0719 family.</text>
</comment>
<feature type="transmembrane region" description="Helical" evidence="7">
    <location>
        <begin position="70"/>
        <end position="90"/>
    </location>
</feature>
<keyword evidence="5 7" id="KW-1133">Transmembrane helix</keyword>
<gene>
    <name evidence="8" type="ORF">D8M04_00840</name>
</gene>
<keyword evidence="9" id="KW-1185">Reference proteome</keyword>
<evidence type="ECO:0000256" key="4">
    <source>
        <dbReference type="ARBA" id="ARBA00022692"/>
    </source>
</evidence>